<evidence type="ECO:0000313" key="3">
    <source>
        <dbReference type="EMBL" id="HJA78625.1"/>
    </source>
</evidence>
<protein>
    <submittedName>
        <fullName evidence="3">Uncharacterized protein</fullName>
    </submittedName>
</protein>
<feature type="signal peptide" evidence="2">
    <location>
        <begin position="1"/>
        <end position="25"/>
    </location>
</feature>
<organism evidence="3 4">
    <name type="scientific">Candidatus Desulfovibrio intestinavium</name>
    <dbReference type="NCBI Taxonomy" id="2838534"/>
    <lineage>
        <taxon>Bacteria</taxon>
        <taxon>Pseudomonadati</taxon>
        <taxon>Thermodesulfobacteriota</taxon>
        <taxon>Desulfovibrionia</taxon>
        <taxon>Desulfovibrionales</taxon>
        <taxon>Desulfovibrionaceae</taxon>
        <taxon>Desulfovibrio</taxon>
    </lineage>
</organism>
<evidence type="ECO:0000256" key="1">
    <source>
        <dbReference type="SAM" id="MobiDB-lite"/>
    </source>
</evidence>
<feature type="compositionally biased region" description="Basic residues" evidence="1">
    <location>
        <begin position="87"/>
        <end position="96"/>
    </location>
</feature>
<reference evidence="3" key="2">
    <citation type="submission" date="2021-04" db="EMBL/GenBank/DDBJ databases">
        <authorList>
            <person name="Gilroy R."/>
        </authorList>
    </citation>
    <scope>NUCLEOTIDE SEQUENCE</scope>
    <source>
        <strain evidence="3">5032</strain>
    </source>
</reference>
<feature type="region of interest" description="Disordered" evidence="1">
    <location>
        <begin position="68"/>
        <end position="171"/>
    </location>
</feature>
<comment type="caution">
    <text evidence="3">The sequence shown here is derived from an EMBL/GenBank/DDBJ whole genome shotgun (WGS) entry which is preliminary data.</text>
</comment>
<feature type="chain" id="PRO_5039350969" evidence="2">
    <location>
        <begin position="26"/>
        <end position="290"/>
    </location>
</feature>
<keyword evidence="2" id="KW-0732">Signal</keyword>
<reference evidence="3" key="1">
    <citation type="journal article" date="2021" name="PeerJ">
        <title>Extensive microbial diversity within the chicken gut microbiome revealed by metagenomics and culture.</title>
        <authorList>
            <person name="Gilroy R."/>
            <person name="Ravi A."/>
            <person name="Getino M."/>
            <person name="Pursley I."/>
            <person name="Horton D.L."/>
            <person name="Alikhan N.F."/>
            <person name="Baker D."/>
            <person name="Gharbi K."/>
            <person name="Hall N."/>
            <person name="Watson M."/>
            <person name="Adriaenssens E.M."/>
            <person name="Foster-Nyarko E."/>
            <person name="Jarju S."/>
            <person name="Secka A."/>
            <person name="Antonio M."/>
            <person name="Oren A."/>
            <person name="Chaudhuri R.R."/>
            <person name="La Ragione R."/>
            <person name="Hildebrand F."/>
            <person name="Pallen M.J."/>
        </authorList>
    </citation>
    <scope>NUCLEOTIDE SEQUENCE</scope>
    <source>
        <strain evidence="3">5032</strain>
    </source>
</reference>
<evidence type="ECO:0000256" key="2">
    <source>
        <dbReference type="SAM" id="SignalP"/>
    </source>
</evidence>
<proteinExistence type="predicted"/>
<dbReference type="AlphaFoldDB" id="A0A9D2HM72"/>
<feature type="compositionally biased region" description="Low complexity" evidence="1">
    <location>
        <begin position="97"/>
        <end position="117"/>
    </location>
</feature>
<sequence>MRHTFLPLGLACLLGLCALPATVEAADLSQAPASIDINQRLQDWKDYGGARLYWLSVAQPRQIRMGGAPFVDPASHPLLNAPDKTPPRRSKRRAPRKTQAAPAAQTPAAQTPGKAAVPPAPSAPAKPVASGQGLGAGSVPIEQGARRPRGGRVEVTTEVPRPVAPVSGGPWAPVPGTPPVAGLGLYDGHAQAIPAIIPPGSLPPGTATSPAMTPPVPAQPAAAPAPAVPAVPGAVSPLAPAGPAGVYSPQTVPGTPLPPLPGSAAAGFLPPQGTAAMIGTQAGQTARGGV</sequence>
<evidence type="ECO:0000313" key="4">
    <source>
        <dbReference type="Proteomes" id="UP000823821"/>
    </source>
</evidence>
<accession>A0A9D2HM72</accession>
<feature type="region of interest" description="Disordered" evidence="1">
    <location>
        <begin position="203"/>
        <end position="224"/>
    </location>
</feature>
<dbReference type="Proteomes" id="UP000823821">
    <property type="component" value="Unassembled WGS sequence"/>
</dbReference>
<dbReference type="EMBL" id="DWZD01000020">
    <property type="protein sequence ID" value="HJA78625.1"/>
    <property type="molecule type" value="Genomic_DNA"/>
</dbReference>
<name>A0A9D2HM72_9BACT</name>
<gene>
    <name evidence="3" type="ORF">H9784_03490</name>
</gene>